<dbReference type="Pfam" id="PF01370">
    <property type="entry name" value="Epimerase"/>
    <property type="match status" value="1"/>
</dbReference>
<keyword evidence="2" id="KW-0560">Oxidoreductase</keyword>
<evidence type="ECO:0000256" key="1">
    <source>
        <dbReference type="ARBA" id="ARBA00022857"/>
    </source>
</evidence>
<keyword evidence="5" id="KW-1185">Reference proteome</keyword>
<evidence type="ECO:0000256" key="2">
    <source>
        <dbReference type="ARBA" id="ARBA00023002"/>
    </source>
</evidence>
<dbReference type="InterPro" id="IPR001509">
    <property type="entry name" value="Epimerase_deHydtase"/>
</dbReference>
<evidence type="ECO:0000313" key="5">
    <source>
        <dbReference type="Proteomes" id="UP001472677"/>
    </source>
</evidence>
<dbReference type="Proteomes" id="UP001472677">
    <property type="component" value="Unassembled WGS sequence"/>
</dbReference>
<dbReference type="EMBL" id="JBBPBM010000145">
    <property type="protein sequence ID" value="KAK8504097.1"/>
    <property type="molecule type" value="Genomic_DNA"/>
</dbReference>
<accession>A0ABR2BAH2</accession>
<comment type="caution">
    <text evidence="4">The sequence shown here is derived from an EMBL/GenBank/DDBJ whole genome shotgun (WGS) entry which is preliminary data.</text>
</comment>
<evidence type="ECO:0000259" key="3">
    <source>
        <dbReference type="Pfam" id="PF01370"/>
    </source>
</evidence>
<dbReference type="PANTHER" id="PTHR10366">
    <property type="entry name" value="NAD DEPENDENT EPIMERASE/DEHYDRATASE"/>
    <property type="match status" value="1"/>
</dbReference>
<gene>
    <name evidence="4" type="ORF">V6N12_005637</name>
</gene>
<dbReference type="InterPro" id="IPR050425">
    <property type="entry name" value="NAD(P)_dehydrat-like"/>
</dbReference>
<dbReference type="SUPFAM" id="SSF51735">
    <property type="entry name" value="NAD(P)-binding Rossmann-fold domains"/>
    <property type="match status" value="1"/>
</dbReference>
<evidence type="ECO:0000313" key="4">
    <source>
        <dbReference type="EMBL" id="KAK8504097.1"/>
    </source>
</evidence>
<sequence>MGEDKGTVYVTGGTGFVASWLIKVLLHEGYSVHTTVRADPGNKRDLSFLTSLPGADEKFKIFTADLDHPESYAAIRGCKGVFHVAAPVDFPAKDPEPVVTQRAVNGSLGILKSCLRSKTVKRVVYTSSITAVYNNIHNKDVEMMDESYWSDVDYIRKTLEPSRSSYAVSKTLTEKAMSEFAAQHGLDLVTVVPPMVLVRATLAPILGNREDYHFLINAAMVHVDDLSRALIFLLEHPEAKGSSVGEAKGPKLPGLWSKKLTDLGFKFKYGVKEMYDGAIQSCKEKGFLD</sequence>
<dbReference type="InterPro" id="IPR036291">
    <property type="entry name" value="NAD(P)-bd_dom_sf"/>
</dbReference>
<reference evidence="4 5" key="1">
    <citation type="journal article" date="2024" name="G3 (Bethesda)">
        <title>Genome assembly of Hibiscus sabdariffa L. provides insights into metabolisms of medicinal natural products.</title>
        <authorList>
            <person name="Kim T."/>
        </authorList>
    </citation>
    <scope>NUCLEOTIDE SEQUENCE [LARGE SCALE GENOMIC DNA]</scope>
    <source>
        <strain evidence="4">TK-2024</strain>
        <tissue evidence="4">Old leaves</tissue>
    </source>
</reference>
<keyword evidence="1" id="KW-0521">NADP</keyword>
<proteinExistence type="predicted"/>
<name>A0ABR2BAH2_9ROSI</name>
<dbReference type="PANTHER" id="PTHR10366:SF668">
    <property type="entry name" value="VESTITONE REDUCTASE-LIKE"/>
    <property type="match status" value="1"/>
</dbReference>
<feature type="domain" description="NAD-dependent epimerase/dehydratase" evidence="3">
    <location>
        <begin position="8"/>
        <end position="195"/>
    </location>
</feature>
<protein>
    <recommendedName>
        <fullName evidence="3">NAD-dependent epimerase/dehydratase domain-containing protein</fullName>
    </recommendedName>
</protein>
<organism evidence="4 5">
    <name type="scientific">Hibiscus sabdariffa</name>
    <name type="common">roselle</name>
    <dbReference type="NCBI Taxonomy" id="183260"/>
    <lineage>
        <taxon>Eukaryota</taxon>
        <taxon>Viridiplantae</taxon>
        <taxon>Streptophyta</taxon>
        <taxon>Embryophyta</taxon>
        <taxon>Tracheophyta</taxon>
        <taxon>Spermatophyta</taxon>
        <taxon>Magnoliopsida</taxon>
        <taxon>eudicotyledons</taxon>
        <taxon>Gunneridae</taxon>
        <taxon>Pentapetalae</taxon>
        <taxon>rosids</taxon>
        <taxon>malvids</taxon>
        <taxon>Malvales</taxon>
        <taxon>Malvaceae</taxon>
        <taxon>Malvoideae</taxon>
        <taxon>Hibiscus</taxon>
    </lineage>
</organism>
<dbReference type="Gene3D" id="3.40.50.720">
    <property type="entry name" value="NAD(P)-binding Rossmann-like Domain"/>
    <property type="match status" value="1"/>
</dbReference>